<feature type="transmembrane region" description="Helical" evidence="3">
    <location>
        <begin position="413"/>
        <end position="437"/>
    </location>
</feature>
<dbReference type="AlphaFoldDB" id="A0A7S4B455"/>
<organism evidence="5">
    <name type="scientific">Chrysotila carterae</name>
    <name type="common">Marine alga</name>
    <name type="synonym">Syracosphaera carterae</name>
    <dbReference type="NCBI Taxonomy" id="13221"/>
    <lineage>
        <taxon>Eukaryota</taxon>
        <taxon>Haptista</taxon>
        <taxon>Haptophyta</taxon>
        <taxon>Prymnesiophyceae</taxon>
        <taxon>Isochrysidales</taxon>
        <taxon>Isochrysidaceae</taxon>
        <taxon>Chrysotila</taxon>
    </lineage>
</organism>
<feature type="transmembrane region" description="Helical" evidence="3">
    <location>
        <begin position="620"/>
        <end position="640"/>
    </location>
</feature>
<dbReference type="InterPro" id="IPR018247">
    <property type="entry name" value="EF_Hand_1_Ca_BS"/>
</dbReference>
<dbReference type="SMART" id="SM00054">
    <property type="entry name" value="EFh"/>
    <property type="match status" value="2"/>
</dbReference>
<evidence type="ECO:0000256" key="2">
    <source>
        <dbReference type="SAM" id="MobiDB-lite"/>
    </source>
</evidence>
<dbReference type="PANTHER" id="PTHR40849">
    <property type="entry name" value="C2 CALCIUM-DEPENDENT MEMBRANE TARGETING"/>
    <property type="match status" value="1"/>
</dbReference>
<evidence type="ECO:0000259" key="4">
    <source>
        <dbReference type="PROSITE" id="PS50222"/>
    </source>
</evidence>
<feature type="compositionally biased region" description="Polar residues" evidence="2">
    <location>
        <begin position="692"/>
        <end position="704"/>
    </location>
</feature>
<feature type="region of interest" description="Disordered" evidence="2">
    <location>
        <begin position="687"/>
        <end position="714"/>
    </location>
</feature>
<dbReference type="GO" id="GO:0005509">
    <property type="term" value="F:calcium ion binding"/>
    <property type="evidence" value="ECO:0007669"/>
    <property type="project" value="InterPro"/>
</dbReference>
<dbReference type="PANTHER" id="PTHR40849:SF2">
    <property type="entry name" value="RGS DOMAIN-CONTAINING PROTEIN"/>
    <property type="match status" value="1"/>
</dbReference>
<dbReference type="InterPro" id="IPR002048">
    <property type="entry name" value="EF_hand_dom"/>
</dbReference>
<feature type="transmembrane region" description="Helical" evidence="3">
    <location>
        <begin position="260"/>
        <end position="284"/>
    </location>
</feature>
<keyword evidence="3" id="KW-0812">Transmembrane</keyword>
<dbReference type="Gene3D" id="1.10.238.10">
    <property type="entry name" value="EF-hand"/>
    <property type="match status" value="1"/>
</dbReference>
<dbReference type="CDD" id="cd00051">
    <property type="entry name" value="EFh"/>
    <property type="match status" value="1"/>
</dbReference>
<dbReference type="PROSITE" id="PS50222">
    <property type="entry name" value="EF_HAND_2"/>
    <property type="match status" value="2"/>
</dbReference>
<gene>
    <name evidence="5" type="ORF">PCAR00345_LOCUS5028</name>
</gene>
<evidence type="ECO:0000313" key="5">
    <source>
        <dbReference type="EMBL" id="CAE0752443.1"/>
    </source>
</evidence>
<reference evidence="5" key="1">
    <citation type="submission" date="2021-01" db="EMBL/GenBank/DDBJ databases">
        <authorList>
            <person name="Corre E."/>
            <person name="Pelletier E."/>
            <person name="Niang G."/>
            <person name="Scheremetjew M."/>
            <person name="Finn R."/>
            <person name="Kale V."/>
            <person name="Holt S."/>
            <person name="Cochrane G."/>
            <person name="Meng A."/>
            <person name="Brown T."/>
            <person name="Cohen L."/>
        </authorList>
    </citation>
    <scope>NUCLEOTIDE SEQUENCE</scope>
    <source>
        <strain evidence="5">CCMP645</strain>
    </source>
</reference>
<feature type="domain" description="EF-hand" evidence="4">
    <location>
        <begin position="479"/>
        <end position="514"/>
    </location>
</feature>
<keyword evidence="1" id="KW-0106">Calcium</keyword>
<evidence type="ECO:0000256" key="3">
    <source>
        <dbReference type="SAM" id="Phobius"/>
    </source>
</evidence>
<dbReference type="SUPFAM" id="SSF47473">
    <property type="entry name" value="EF-hand"/>
    <property type="match status" value="1"/>
</dbReference>
<feature type="region of interest" description="Disordered" evidence="2">
    <location>
        <begin position="1"/>
        <end position="65"/>
    </location>
</feature>
<dbReference type="EMBL" id="HBIZ01008627">
    <property type="protein sequence ID" value="CAE0752443.1"/>
    <property type="molecule type" value="Transcribed_RNA"/>
</dbReference>
<dbReference type="Pfam" id="PF13499">
    <property type="entry name" value="EF-hand_7"/>
    <property type="match status" value="1"/>
</dbReference>
<proteinExistence type="predicted"/>
<evidence type="ECO:0000256" key="1">
    <source>
        <dbReference type="ARBA" id="ARBA00022837"/>
    </source>
</evidence>
<feature type="transmembrane region" description="Helical" evidence="3">
    <location>
        <begin position="223"/>
        <end position="248"/>
    </location>
</feature>
<feature type="domain" description="EF-hand" evidence="4">
    <location>
        <begin position="517"/>
        <end position="552"/>
    </location>
</feature>
<protein>
    <recommendedName>
        <fullName evidence="4">EF-hand domain-containing protein</fullName>
    </recommendedName>
</protein>
<feature type="transmembrane region" description="Helical" evidence="3">
    <location>
        <begin position="304"/>
        <end position="327"/>
    </location>
</feature>
<keyword evidence="3" id="KW-1133">Transmembrane helix</keyword>
<feature type="transmembrane region" description="Helical" evidence="3">
    <location>
        <begin position="369"/>
        <end position="393"/>
    </location>
</feature>
<feature type="transmembrane region" description="Helical" evidence="3">
    <location>
        <begin position="566"/>
        <end position="587"/>
    </location>
</feature>
<keyword evidence="3" id="KW-0472">Membrane</keyword>
<dbReference type="InterPro" id="IPR011992">
    <property type="entry name" value="EF-hand-dom_pair"/>
</dbReference>
<name>A0A7S4B455_CHRCT</name>
<dbReference type="PROSITE" id="PS00018">
    <property type="entry name" value="EF_HAND_1"/>
    <property type="match status" value="2"/>
</dbReference>
<sequence>MPPFFVLQQSSSAPSIGASDVEAPSHSGAPAQPRKPGKAPPPAARTSSPPGCARVNSEPARPAQSDEVHLRVRDFLSPTEWPVAIAMDIGILSGRFGTHASKHAVAGIDHVIERRIDNLLDFFGDRFIRIFKRDPWQPEFITRGISDAWESTWPEVREYLRTSTYESYAFGNKKQRKQLLQAESWPPPPPFWPSPIRWARAKMLYAVMPADISMWGLLRQPSFYPFFILLLPFGRISTVTWLVLLAAIDRDDEYQLVNYILLYRSSVFVTIGVYGSIIGFARLFMCVARDAVDCENVAPGVSDYGAITSVTTLLRFSFGWIAFFLHVRLRLRKEEEREAKGLGPFPQPRRGREVHHPVSKVEMWTAYGAMYGLASGYVTSACLMAMMISFDHFGLPHPIPEFSDRNWTWLDALYSMVVISTFFELSFAQFGCAFAFLSELRRRRKLPKQPPPARSYRRKFLGFLPLACSEVEPPGIVSDFDRELWRAFRSADVDSSNTVTAQELAAVLASQAAIWERTPEEMEAFFKQADVDKSGALDWEEFKRLGRKVKELALHQRRHTYILAKLMIWEALSTSTFVLVMIVFAYMCIGPREFYDVAPDFPRYVILVMTSGMLQWKIRLAMYFLISFAVLLSFWPFALFKMPVFGPALIRVRPTAYDMAGNTRRLLTSIQRQQRWEAMLKQSQAAHKHKNAQGSKPSAKQTPSELHAAATKRPAARKSHVFSAFLPKFDVANRPSPLLLVYNASKAKSVSLF</sequence>
<accession>A0A7S4B455</accession>